<evidence type="ECO:0000259" key="16">
    <source>
        <dbReference type="Pfam" id="PF00391"/>
    </source>
</evidence>
<protein>
    <recommendedName>
        <fullName evidence="6 15">Phosphoenolpyruvate synthase</fullName>
        <shortName evidence="15">PEP synthase</shortName>
        <ecNumber evidence="5 15">2.7.9.2</ecNumber>
    </recommendedName>
    <alternativeName>
        <fullName evidence="13 15">Pyruvate, water dikinase</fullName>
    </alternativeName>
</protein>
<dbReference type="SUPFAM" id="SSF52009">
    <property type="entry name" value="Phosphohistidine domain"/>
    <property type="match status" value="1"/>
</dbReference>
<evidence type="ECO:0000256" key="2">
    <source>
        <dbReference type="ARBA" id="ARBA00002988"/>
    </source>
</evidence>
<proteinExistence type="inferred from homology"/>
<evidence type="ECO:0000256" key="1">
    <source>
        <dbReference type="ARBA" id="ARBA00001946"/>
    </source>
</evidence>
<organism evidence="19 20">
    <name type="scientific">Kitasatospora paranensis</name>
    <dbReference type="NCBI Taxonomy" id="258053"/>
    <lineage>
        <taxon>Bacteria</taxon>
        <taxon>Bacillati</taxon>
        <taxon>Actinomycetota</taxon>
        <taxon>Actinomycetes</taxon>
        <taxon>Kitasatosporales</taxon>
        <taxon>Streptomycetaceae</taxon>
        <taxon>Kitasatospora</taxon>
    </lineage>
</organism>
<dbReference type="EMBL" id="JBHTAJ010000007">
    <property type="protein sequence ID" value="MFC7178995.1"/>
    <property type="molecule type" value="Genomic_DNA"/>
</dbReference>
<evidence type="ECO:0000313" key="20">
    <source>
        <dbReference type="Proteomes" id="UP001596435"/>
    </source>
</evidence>
<dbReference type="SUPFAM" id="SSF56059">
    <property type="entry name" value="Glutathione synthetase ATP-binding domain-like"/>
    <property type="match status" value="1"/>
</dbReference>
<dbReference type="Pfam" id="PF02896">
    <property type="entry name" value="PEP-utilizers_C"/>
    <property type="match status" value="1"/>
</dbReference>
<keyword evidence="12 15" id="KW-0460">Magnesium</keyword>
<evidence type="ECO:0000256" key="4">
    <source>
        <dbReference type="ARBA" id="ARBA00007837"/>
    </source>
</evidence>
<dbReference type="InterPro" id="IPR023151">
    <property type="entry name" value="PEP_util_CS"/>
</dbReference>
<dbReference type="PANTHER" id="PTHR43030">
    <property type="entry name" value="PHOSPHOENOLPYRUVATE SYNTHASE"/>
    <property type="match status" value="1"/>
</dbReference>
<dbReference type="PROSITE" id="PS00370">
    <property type="entry name" value="PEP_ENZYMES_PHOS_SITE"/>
    <property type="match status" value="1"/>
</dbReference>
<comment type="catalytic activity">
    <reaction evidence="14 15">
        <text>pyruvate + ATP + H2O = phosphoenolpyruvate + AMP + phosphate + 2 H(+)</text>
        <dbReference type="Rhea" id="RHEA:11364"/>
        <dbReference type="ChEBI" id="CHEBI:15361"/>
        <dbReference type="ChEBI" id="CHEBI:15377"/>
        <dbReference type="ChEBI" id="CHEBI:15378"/>
        <dbReference type="ChEBI" id="CHEBI:30616"/>
        <dbReference type="ChEBI" id="CHEBI:43474"/>
        <dbReference type="ChEBI" id="CHEBI:58702"/>
        <dbReference type="ChEBI" id="CHEBI:456215"/>
        <dbReference type="EC" id="2.7.9.2"/>
    </reaction>
</comment>
<evidence type="ECO:0000256" key="14">
    <source>
        <dbReference type="ARBA" id="ARBA00047700"/>
    </source>
</evidence>
<dbReference type="EC" id="2.7.9.2" evidence="5 15"/>
<dbReference type="NCBIfam" id="TIGR01418">
    <property type="entry name" value="PEP_synth"/>
    <property type="match status" value="1"/>
</dbReference>
<comment type="similarity">
    <text evidence="4 15">Belongs to the PEP-utilizing enzyme family.</text>
</comment>
<comment type="caution">
    <text evidence="19">The sequence shown here is derived from an EMBL/GenBank/DDBJ whole genome shotgun (WGS) entry which is preliminary data.</text>
</comment>
<evidence type="ECO:0000256" key="7">
    <source>
        <dbReference type="ARBA" id="ARBA00022679"/>
    </source>
</evidence>
<dbReference type="RefSeq" id="WP_380230554.1">
    <property type="nucleotide sequence ID" value="NZ_JBHSVH010000002.1"/>
</dbReference>
<comment type="function">
    <text evidence="2 15">Catalyzes the phosphorylation of pyruvate to phosphoenolpyruvate.</text>
</comment>
<dbReference type="PROSITE" id="PS00742">
    <property type="entry name" value="PEP_ENZYMES_2"/>
    <property type="match status" value="1"/>
</dbReference>
<evidence type="ECO:0000256" key="10">
    <source>
        <dbReference type="ARBA" id="ARBA00022777"/>
    </source>
</evidence>
<evidence type="ECO:0000313" key="19">
    <source>
        <dbReference type="EMBL" id="MFC7178995.1"/>
    </source>
</evidence>
<feature type="domain" description="Pyruvate phosphate dikinase AMP/ATP-binding" evidence="17">
    <location>
        <begin position="17"/>
        <end position="337"/>
    </location>
</feature>
<dbReference type="InterPro" id="IPR040442">
    <property type="entry name" value="Pyrv_kinase-like_dom_sf"/>
</dbReference>
<reference evidence="20" key="1">
    <citation type="journal article" date="2019" name="Int. J. Syst. Evol. Microbiol.">
        <title>The Global Catalogue of Microorganisms (GCM) 10K type strain sequencing project: providing services to taxonomists for standard genome sequencing and annotation.</title>
        <authorList>
            <consortium name="The Broad Institute Genomics Platform"/>
            <consortium name="The Broad Institute Genome Sequencing Center for Infectious Disease"/>
            <person name="Wu L."/>
            <person name="Ma J."/>
        </authorList>
    </citation>
    <scope>NUCLEOTIDE SEQUENCE [LARGE SCALE GENOMIC DNA]</scope>
    <source>
        <strain evidence="20">CGMCC 1.12859</strain>
    </source>
</reference>
<keyword evidence="11 15" id="KW-0067">ATP-binding</keyword>
<dbReference type="Pfam" id="PF00391">
    <property type="entry name" value="PEP-utilizers"/>
    <property type="match status" value="1"/>
</dbReference>
<dbReference type="NCBIfam" id="NF005057">
    <property type="entry name" value="PRK06464.1"/>
    <property type="match status" value="1"/>
</dbReference>
<evidence type="ECO:0000256" key="15">
    <source>
        <dbReference type="PIRNR" id="PIRNR000854"/>
    </source>
</evidence>
<dbReference type="InterPro" id="IPR036637">
    <property type="entry name" value="Phosphohistidine_dom_sf"/>
</dbReference>
<dbReference type="Gene3D" id="3.50.30.10">
    <property type="entry name" value="Phosphohistidine domain"/>
    <property type="match status" value="1"/>
</dbReference>
<dbReference type="GO" id="GO:0008986">
    <property type="term" value="F:pyruvate, water dikinase activity"/>
    <property type="evidence" value="ECO:0007669"/>
    <property type="project" value="UniProtKB-EC"/>
</dbReference>
<sequence>MCRVVRFADLGRDDVGRVGGKNASLGELVGHLAPAGVRVPDGFAVTADAYREFLATGGLRETVAEQIRRLHDGAPLAQVGSAVRAAFLATALPYPLVAEMGDAYARLAEQTGRPDPDVAVRSSATAEDLPEASFAGQQETFLNVRGAAALSEACRRCFASLFTDRAIDYRERLGFDHLSVALSVGVQLMVRSDLGGAGVMFTLDPESGFPQAVVVSAAWGLGETVVSGQVDPDEYLVFKPLLKDENLDPVLASTVGAKRRKAVYADEGLTRTVDTTAQERASLVLTDSEVRSLARWAVAVEEHYGCPMDLEWAKDGTTGGLYIVQARPETVQSRRRGAVLRRYRLTGTGERLATGIAVGEAIGTGPVCGLTSPVELERFPAGAVLVTPITDPDWEPLMKLASAIVTDHGGRTSHAAIVSRELGVPAVVGTGRATAVLTDRQEVTVSCAEGSEGHVYAGHVDFEESETDASALPATRTKVMLNLADPSAAFRWWRLPADGVGLLRTEFMVAHQIRVHPMALVHPERLPAADRRLLDELTEGYPDGTEYFVERLAQGIARIAASRWPDPVVVRMSDFKTNEYARLVGGAPFEPVEANPMIGWRGASRYDDERYREGFALECRALRRVRVDTGLTNVVVMIPFCRTPQEADRVLAAMAGNGLARGDHGLRVYVMAEIPSNILLAEQFAERFDGFSIGSNDLTQLTLGVDRDSELLAHLFDERDPAVTRSIEHLITAAHTAGRTVGLCGQRPSNDPEFTRFLVGAGIDSVSVTPDSFAAVKQHVAAAEQALAG</sequence>
<dbReference type="Gene3D" id="3.30.470.20">
    <property type="entry name" value="ATP-grasp fold, B domain"/>
    <property type="match status" value="1"/>
</dbReference>
<dbReference type="PIRSF" id="PIRSF000854">
    <property type="entry name" value="PEP_synthase"/>
    <property type="match status" value="1"/>
</dbReference>
<dbReference type="Proteomes" id="UP001596435">
    <property type="component" value="Unassembled WGS sequence"/>
</dbReference>
<comment type="pathway">
    <text evidence="3 15">Carbohydrate biosynthesis; gluconeogenesis.</text>
</comment>
<dbReference type="SUPFAM" id="SSF51621">
    <property type="entry name" value="Phosphoenolpyruvate/pyruvate domain"/>
    <property type="match status" value="1"/>
</dbReference>
<evidence type="ECO:0000256" key="13">
    <source>
        <dbReference type="ARBA" id="ARBA00033470"/>
    </source>
</evidence>
<gene>
    <name evidence="19" type="primary">ppsA</name>
    <name evidence="19" type="ORF">ACFQMG_05380</name>
</gene>
<evidence type="ECO:0000259" key="17">
    <source>
        <dbReference type="Pfam" id="PF01326"/>
    </source>
</evidence>
<keyword evidence="10 15" id="KW-0418">Kinase</keyword>
<dbReference type="InterPro" id="IPR006319">
    <property type="entry name" value="PEP_synth"/>
</dbReference>
<keyword evidence="20" id="KW-1185">Reference proteome</keyword>
<dbReference type="InterPro" id="IPR015813">
    <property type="entry name" value="Pyrv/PenolPyrv_kinase-like_dom"/>
</dbReference>
<evidence type="ECO:0000256" key="11">
    <source>
        <dbReference type="ARBA" id="ARBA00022840"/>
    </source>
</evidence>
<keyword evidence="7 15" id="KW-0808">Transferase</keyword>
<evidence type="ECO:0000256" key="3">
    <source>
        <dbReference type="ARBA" id="ARBA00004742"/>
    </source>
</evidence>
<evidence type="ECO:0000256" key="12">
    <source>
        <dbReference type="ARBA" id="ARBA00022842"/>
    </source>
</evidence>
<keyword evidence="9 15" id="KW-0547">Nucleotide-binding</keyword>
<dbReference type="InterPro" id="IPR000121">
    <property type="entry name" value="PEP_util_C"/>
</dbReference>
<feature type="domain" description="PEP-utilising enzyme mobile" evidence="16">
    <location>
        <begin position="379"/>
        <end position="450"/>
    </location>
</feature>
<dbReference type="PANTHER" id="PTHR43030:SF1">
    <property type="entry name" value="PHOSPHOENOLPYRUVATE SYNTHASE"/>
    <property type="match status" value="1"/>
</dbReference>
<evidence type="ECO:0000256" key="5">
    <source>
        <dbReference type="ARBA" id="ARBA00011996"/>
    </source>
</evidence>
<dbReference type="InterPro" id="IPR008279">
    <property type="entry name" value="PEP-util_enz_mobile_dom"/>
</dbReference>
<evidence type="ECO:0000256" key="8">
    <source>
        <dbReference type="ARBA" id="ARBA00022723"/>
    </source>
</evidence>
<evidence type="ECO:0000256" key="6">
    <source>
        <dbReference type="ARBA" id="ARBA00021623"/>
    </source>
</evidence>
<dbReference type="Gene3D" id="3.30.1490.20">
    <property type="entry name" value="ATP-grasp fold, A domain"/>
    <property type="match status" value="1"/>
</dbReference>
<name>A0ABW2FRP2_9ACTN</name>
<feature type="domain" description="PEP-utilising enzyme C-terminal" evidence="18">
    <location>
        <begin position="466"/>
        <end position="783"/>
    </location>
</feature>
<dbReference type="InterPro" id="IPR018274">
    <property type="entry name" value="PEP_util_AS"/>
</dbReference>
<dbReference type="Pfam" id="PF01326">
    <property type="entry name" value="PPDK_N"/>
    <property type="match status" value="1"/>
</dbReference>
<keyword evidence="8 15" id="KW-0479">Metal-binding</keyword>
<dbReference type="InterPro" id="IPR013815">
    <property type="entry name" value="ATP_grasp_subdomain_1"/>
</dbReference>
<evidence type="ECO:0000256" key="9">
    <source>
        <dbReference type="ARBA" id="ARBA00022741"/>
    </source>
</evidence>
<dbReference type="Gene3D" id="3.20.20.60">
    <property type="entry name" value="Phosphoenolpyruvate-binding domains"/>
    <property type="match status" value="1"/>
</dbReference>
<evidence type="ECO:0000259" key="18">
    <source>
        <dbReference type="Pfam" id="PF02896"/>
    </source>
</evidence>
<comment type="cofactor">
    <cofactor evidence="1 15">
        <name>Mg(2+)</name>
        <dbReference type="ChEBI" id="CHEBI:18420"/>
    </cofactor>
</comment>
<dbReference type="InterPro" id="IPR002192">
    <property type="entry name" value="PPDK_AMP/ATP-bd"/>
</dbReference>
<accession>A0ABW2FRP2</accession>